<dbReference type="KEGG" id="vg:65112759"/>
<evidence type="ECO:0000313" key="2">
    <source>
        <dbReference type="Proteomes" id="UP000246316"/>
    </source>
</evidence>
<dbReference type="GeneID" id="65112759"/>
<dbReference type="InterPro" id="IPR036179">
    <property type="entry name" value="Ig-like_dom_sf"/>
</dbReference>
<dbReference type="EMBL" id="MH059636">
    <property type="protein sequence ID" value="AWD90326.1"/>
    <property type="molecule type" value="Genomic_DNA"/>
</dbReference>
<proteinExistence type="predicted"/>
<evidence type="ECO:0000313" key="1">
    <source>
        <dbReference type="EMBL" id="AWD90326.1"/>
    </source>
</evidence>
<dbReference type="RefSeq" id="YP_010095125.1">
    <property type="nucleotide sequence ID" value="NC_055743.1"/>
</dbReference>
<sequence>MKILGPNKALLGKDITYSADVVSYTSIKWYKDGNEISLLPSEDPMHLNLYDIGYMAAGTYWAVVDRIKSNEITLSVVEKLAEQYCYIHPIPWRRCGYIWIGWWVFDEIIEANADGFDWMSDPMNERFKYPKDISTLAWGFENYGDLEVQESRNGYIYCRDELIKLT</sequence>
<keyword evidence="2" id="KW-1185">Reference proteome</keyword>
<dbReference type="Proteomes" id="UP000246316">
    <property type="component" value="Segment"/>
</dbReference>
<protein>
    <submittedName>
        <fullName evidence="1">Structural protein</fullName>
    </submittedName>
</protein>
<name>A0A2S1GLR8_9CAUD</name>
<organism evidence="1 2">
    <name type="scientific">Erwinia phage Cronus</name>
    <dbReference type="NCBI Taxonomy" id="2163633"/>
    <lineage>
        <taxon>Viruses</taxon>
        <taxon>Duplodnaviria</taxon>
        <taxon>Heunggongvirae</taxon>
        <taxon>Uroviricota</taxon>
        <taxon>Caudoviricetes</taxon>
        <taxon>Pantevenvirales</taxon>
        <taxon>Straboviridae</taxon>
        <taxon>Tevenvirinae</taxon>
        <taxon>Risoevirus</taxon>
        <taxon>Risoevirus cronus</taxon>
        <taxon>Roskildevirus cronus</taxon>
    </lineage>
</organism>
<dbReference type="SUPFAM" id="SSF48726">
    <property type="entry name" value="Immunoglobulin"/>
    <property type="match status" value="1"/>
</dbReference>
<reference evidence="1" key="1">
    <citation type="submission" date="2018-03" db="EMBL/GenBank/DDBJ databases">
        <title>Phage therapy in agriculture - a green tech approach to combat plant pathogenic bacteria.</title>
        <authorList>
            <person name="Carstens A.B."/>
            <person name="Djurhuus A.M."/>
            <person name="Hansen L.H."/>
        </authorList>
    </citation>
    <scope>NUCLEOTIDE SEQUENCE [LARGE SCALE GENOMIC DNA]</scope>
</reference>
<accession>A0A2S1GLR8</accession>